<feature type="compositionally biased region" description="Polar residues" evidence="9">
    <location>
        <begin position="726"/>
        <end position="736"/>
    </location>
</feature>
<dbReference type="Gene3D" id="3.10.290.20">
    <property type="entry name" value="Ubiquitin-like 2 activating enzyme e1b. Chain: B, domain 3"/>
    <property type="match status" value="1"/>
</dbReference>
<dbReference type="InterPro" id="IPR023318">
    <property type="entry name" value="Ub_act_enz_dom_a_sf"/>
</dbReference>
<dbReference type="PROSITE" id="PS00865">
    <property type="entry name" value="UBIQUITIN_ACTIVAT_2"/>
    <property type="match status" value="1"/>
</dbReference>
<dbReference type="GO" id="GO:0046872">
    <property type="term" value="F:metal ion binding"/>
    <property type="evidence" value="ECO:0007669"/>
    <property type="project" value="UniProtKB-KW"/>
</dbReference>
<dbReference type="InterPro" id="IPR000594">
    <property type="entry name" value="ThiF_NAD_FAD-bd"/>
</dbReference>
<dbReference type="Proteomes" id="UP001142393">
    <property type="component" value="Unassembled WGS sequence"/>
</dbReference>
<dbReference type="GO" id="GO:0005524">
    <property type="term" value="F:ATP binding"/>
    <property type="evidence" value="ECO:0007669"/>
    <property type="project" value="UniProtKB-KW"/>
</dbReference>
<keyword evidence="3" id="KW-0479">Metal-binding</keyword>
<feature type="region of interest" description="Disordered" evidence="9">
    <location>
        <begin position="310"/>
        <end position="333"/>
    </location>
</feature>
<dbReference type="SUPFAM" id="SSF69572">
    <property type="entry name" value="Activating enzymes of the ubiquitin-like proteins"/>
    <property type="match status" value="1"/>
</dbReference>
<evidence type="ECO:0000313" key="13">
    <source>
        <dbReference type="Proteomes" id="UP001142393"/>
    </source>
</evidence>
<feature type="domain" description="THIF-type NAD/FAD binding fold" evidence="10">
    <location>
        <begin position="14"/>
        <end position="445"/>
    </location>
</feature>
<evidence type="ECO:0000256" key="6">
    <source>
        <dbReference type="ARBA" id="ARBA00022833"/>
    </source>
</evidence>
<dbReference type="InterPro" id="IPR035985">
    <property type="entry name" value="Ubiquitin-activating_enz"/>
</dbReference>
<comment type="caution">
    <text evidence="12">The sequence shown here is derived from an EMBL/GenBank/DDBJ whole genome shotgun (WGS) entry which is preliminary data.</text>
</comment>
<feature type="compositionally biased region" description="Low complexity" evidence="9">
    <location>
        <begin position="546"/>
        <end position="562"/>
    </location>
</feature>
<evidence type="ECO:0000256" key="3">
    <source>
        <dbReference type="ARBA" id="ARBA00022723"/>
    </source>
</evidence>
<dbReference type="GO" id="GO:0005737">
    <property type="term" value="C:cytoplasm"/>
    <property type="evidence" value="ECO:0007669"/>
    <property type="project" value="TreeGrafter"/>
</dbReference>
<dbReference type="GO" id="GO:0031510">
    <property type="term" value="C:SUMO activating enzyme complex"/>
    <property type="evidence" value="ECO:0007669"/>
    <property type="project" value="TreeGrafter"/>
</dbReference>
<evidence type="ECO:0000259" key="10">
    <source>
        <dbReference type="Pfam" id="PF00899"/>
    </source>
</evidence>
<feature type="active site" description="Glycyl thioester intermediate" evidence="8">
    <location>
        <position position="181"/>
    </location>
</feature>
<name>A0A9W8P1K7_9AGAR</name>
<feature type="region of interest" description="Disordered" evidence="9">
    <location>
        <begin position="446"/>
        <end position="470"/>
    </location>
</feature>
<dbReference type="PANTHER" id="PTHR10953:SF5">
    <property type="entry name" value="SUMO-ACTIVATING ENZYME SUBUNIT 2"/>
    <property type="match status" value="1"/>
</dbReference>
<organism evidence="12 13">
    <name type="scientific">Lentinula detonsa</name>
    <dbReference type="NCBI Taxonomy" id="2804962"/>
    <lineage>
        <taxon>Eukaryota</taxon>
        <taxon>Fungi</taxon>
        <taxon>Dikarya</taxon>
        <taxon>Basidiomycota</taxon>
        <taxon>Agaricomycotina</taxon>
        <taxon>Agaricomycetes</taxon>
        <taxon>Agaricomycetidae</taxon>
        <taxon>Agaricales</taxon>
        <taxon>Marasmiineae</taxon>
        <taxon>Omphalotaceae</taxon>
        <taxon>Lentinula</taxon>
    </lineage>
</organism>
<dbReference type="FunFam" id="3.50.50.80:FF:000002">
    <property type="entry name" value="SUMO-activating enzyme subunit 2"/>
    <property type="match status" value="1"/>
</dbReference>
<evidence type="ECO:0000256" key="4">
    <source>
        <dbReference type="ARBA" id="ARBA00022741"/>
    </source>
</evidence>
<accession>A0A9W8P1K7</accession>
<keyword evidence="13" id="KW-1185">Reference proteome</keyword>
<feature type="region of interest" description="Disordered" evidence="9">
    <location>
        <begin position="535"/>
        <end position="577"/>
    </location>
</feature>
<protein>
    <recommendedName>
        <fullName evidence="14">Ubiquitin-activating enzyme E1-like</fullName>
    </recommendedName>
</protein>
<dbReference type="Pfam" id="PF00899">
    <property type="entry name" value="ThiF"/>
    <property type="match status" value="1"/>
</dbReference>
<keyword evidence="5" id="KW-0833">Ubl conjugation pathway</keyword>
<dbReference type="AlphaFoldDB" id="A0A9W8P1K7"/>
<comment type="pathway">
    <text evidence="1">Protein modification; protein sumoylation.</text>
</comment>
<dbReference type="InterPro" id="IPR019572">
    <property type="entry name" value="UBA_E1_SCCH"/>
</dbReference>
<dbReference type="InterPro" id="IPR033127">
    <property type="entry name" value="UBQ-activ_enz_E1_Cys_AS"/>
</dbReference>
<gene>
    <name evidence="12" type="ORF">DFH05DRAFT_1492532</name>
</gene>
<evidence type="ECO:0008006" key="14">
    <source>
        <dbReference type="Google" id="ProtNLM"/>
    </source>
</evidence>
<comment type="similarity">
    <text evidence="2">Belongs to the ubiquitin-activating E1 family.</text>
</comment>
<dbReference type="GO" id="GO:0019948">
    <property type="term" value="F:SUMO activating enzyme activity"/>
    <property type="evidence" value="ECO:0007669"/>
    <property type="project" value="TreeGrafter"/>
</dbReference>
<keyword evidence="6" id="KW-0862">Zinc</keyword>
<dbReference type="Gene3D" id="1.10.10.520">
    <property type="entry name" value="Ubiquitin activating enzymes (Uba3). Chain: B, domain 2"/>
    <property type="match status" value="1"/>
</dbReference>
<feature type="domain" description="Ubiquitin-activating enzyme SCCH" evidence="11">
    <location>
        <begin position="342"/>
        <end position="413"/>
    </location>
</feature>
<dbReference type="EMBL" id="JANVFU010000006">
    <property type="protein sequence ID" value="KAJ3745148.1"/>
    <property type="molecule type" value="Genomic_DNA"/>
</dbReference>
<dbReference type="InterPro" id="IPR045886">
    <property type="entry name" value="ThiF/MoeB/HesA"/>
</dbReference>
<sequence length="769" mass="84036">MSTAAGRTKHAEAILGPELHTRLSLTKVLVVGAGGIGCELLKTLVLTGFTQITLLDLDTIDLSNLNRQFLFRTKDVKKPKSITAARAASSFNPNVKIDPIFGNIKDEEYDIDWFKGFGVVLNALDNLDARRHVNRMCMAAGVPLVESGTAGYLGQVQPLVKDATECFDCIPKPTPKSFPVCTIRSTPSQPIHCIVWSKSYLMGQLFGRDEDAGETSELDEAENNGENVEEIANLRKEAQSFSRVRAAIRSYSPNSTSTADQNNDPAKLAFQKIFSADIQNLLNMGDMWKHREPPVPLDYDQIISGTSILDRQGSSKAKEERNRINGASSLNGTGNKKTAEKVVMKDQRKLTLKENLMLFNTSVQSLSMRLSTSQVQTIEFDKDDEDTLDFVTAASNLRSAAYGIEGKSKWEVKEMAGNIIPAIATTNAIIAGLIVLQALNLLRASPSARPSPSEPVNAATATPSSSSTVASSASADYSLLRNVHIQLKPSVPLSSVTCSSPNPNCGVCRDVYTLVRCDRTQTTLRDVVQGVLGWTSRQSQNREGANENGQSQNGNRNENENGSNDDDDKVNEGSERKEISVYEDKRILVDPDWDDNLDRTLDSLNVGRGKFISIVDEEGDWETVQVVIGELPASHPSTASPYILPCPLPKLVKRKKIKPLVPSVPSTPPPRLSLKRSLPTDADDGDVMIIDGHNGNGRTRDGDGEGQRALKKPRLGAYDSQRDAKTTTPTMDLTSPNKRKRLEEDGLVLMDGPGEVDEFEEDVIVIDDD</sequence>
<dbReference type="Gene3D" id="3.50.50.80">
    <property type="entry name" value="Ubiquitin-activating enzyme E1, inactive adenylation domain, subdomain 1"/>
    <property type="match status" value="1"/>
</dbReference>
<evidence type="ECO:0000256" key="5">
    <source>
        <dbReference type="ARBA" id="ARBA00022786"/>
    </source>
</evidence>
<evidence type="ECO:0000259" key="11">
    <source>
        <dbReference type="Pfam" id="PF10585"/>
    </source>
</evidence>
<feature type="region of interest" description="Disordered" evidence="9">
    <location>
        <begin position="660"/>
        <end position="745"/>
    </location>
</feature>
<dbReference type="InterPro" id="IPR042449">
    <property type="entry name" value="Ub-E1_IAD_1"/>
</dbReference>
<evidence type="ECO:0000256" key="8">
    <source>
        <dbReference type="PROSITE-ProRule" id="PRU10132"/>
    </source>
</evidence>
<evidence type="ECO:0000256" key="2">
    <source>
        <dbReference type="ARBA" id="ARBA00005673"/>
    </source>
</evidence>
<keyword evidence="7" id="KW-0067">ATP-binding</keyword>
<evidence type="ECO:0000256" key="1">
    <source>
        <dbReference type="ARBA" id="ARBA00004718"/>
    </source>
</evidence>
<reference evidence="12 13" key="1">
    <citation type="journal article" date="2023" name="Proc. Natl. Acad. Sci. U.S.A.">
        <title>A global phylogenomic analysis of the shiitake genus Lentinula.</title>
        <authorList>
            <person name="Sierra-Patev S."/>
            <person name="Min B."/>
            <person name="Naranjo-Ortiz M."/>
            <person name="Looney B."/>
            <person name="Konkel Z."/>
            <person name="Slot J.C."/>
            <person name="Sakamoto Y."/>
            <person name="Steenwyk J.L."/>
            <person name="Rokas A."/>
            <person name="Carro J."/>
            <person name="Camarero S."/>
            <person name="Ferreira P."/>
            <person name="Molpeceres G."/>
            <person name="Ruiz-Duenas F.J."/>
            <person name="Serrano A."/>
            <person name="Henrissat B."/>
            <person name="Drula E."/>
            <person name="Hughes K.W."/>
            <person name="Mata J.L."/>
            <person name="Ishikawa N.K."/>
            <person name="Vargas-Isla R."/>
            <person name="Ushijima S."/>
            <person name="Smith C.A."/>
            <person name="Donoghue J."/>
            <person name="Ahrendt S."/>
            <person name="Andreopoulos W."/>
            <person name="He G."/>
            <person name="LaButti K."/>
            <person name="Lipzen A."/>
            <person name="Ng V."/>
            <person name="Riley R."/>
            <person name="Sandor L."/>
            <person name="Barry K."/>
            <person name="Martinez A.T."/>
            <person name="Xiao Y."/>
            <person name="Gibbons J.G."/>
            <person name="Terashima K."/>
            <person name="Grigoriev I.V."/>
            <person name="Hibbett D."/>
        </authorList>
    </citation>
    <scope>NUCLEOTIDE SEQUENCE [LARGE SCALE GENOMIC DNA]</scope>
    <source>
        <strain evidence="12 13">TFB7810</strain>
    </source>
</reference>
<dbReference type="PANTHER" id="PTHR10953">
    <property type="entry name" value="UBIQUITIN-ACTIVATING ENZYME E1"/>
    <property type="match status" value="1"/>
</dbReference>
<evidence type="ECO:0000256" key="7">
    <source>
        <dbReference type="ARBA" id="ARBA00022840"/>
    </source>
</evidence>
<evidence type="ECO:0000313" key="12">
    <source>
        <dbReference type="EMBL" id="KAJ3745148.1"/>
    </source>
</evidence>
<keyword evidence="4" id="KW-0547">Nucleotide-binding</keyword>
<proteinExistence type="inferred from homology"/>
<dbReference type="GO" id="GO:0016925">
    <property type="term" value="P:protein sumoylation"/>
    <property type="evidence" value="ECO:0007669"/>
    <property type="project" value="TreeGrafter"/>
</dbReference>
<feature type="compositionally biased region" description="Basic and acidic residues" evidence="9">
    <location>
        <begin position="698"/>
        <end position="708"/>
    </location>
</feature>
<evidence type="ECO:0000256" key="9">
    <source>
        <dbReference type="SAM" id="MobiDB-lite"/>
    </source>
</evidence>
<dbReference type="Pfam" id="PF10585">
    <property type="entry name" value="UBA_E1_SCCH"/>
    <property type="match status" value="1"/>
</dbReference>